<reference evidence="1" key="1">
    <citation type="submission" date="2021-06" db="EMBL/GenBank/DDBJ databases">
        <title>44 bacteria genomes isolated from Dapeng, Shenzhen.</title>
        <authorList>
            <person name="Zheng W."/>
            <person name="Yu S."/>
            <person name="Huang Y."/>
        </authorList>
    </citation>
    <scope>NUCLEOTIDE SEQUENCE</scope>
    <source>
        <strain evidence="1">DP5N28-2</strain>
    </source>
</reference>
<dbReference type="RefSeq" id="WP_222578161.1">
    <property type="nucleotide sequence ID" value="NZ_JAHVHU010000002.1"/>
</dbReference>
<evidence type="ECO:0000313" key="1">
    <source>
        <dbReference type="EMBL" id="MBY5956636.1"/>
    </source>
</evidence>
<accession>A0A953L9G8</accession>
<proteinExistence type="predicted"/>
<comment type="caution">
    <text evidence="1">The sequence shown here is derived from an EMBL/GenBank/DDBJ whole genome shotgun (WGS) entry which is preliminary data.</text>
</comment>
<sequence>MIHIQNELKAMADTYSIISQLSLPEQNRVIEWLKNKVNEQRNEETNSENGHQDESEPVMFQDNNDNLSSFISIAAIRQYKNLKELLADINIKSSSDKTLLAAAFLKTKRGMTEFKARDISNALKEIGESVPNITLSVQQLMKKDLLKFIEGAKQGKRIEKKLEFTEFGEEIVQRAMENKELMLRRLR</sequence>
<organism evidence="1 2">
    <name type="scientific">Membranihabitans marinus</name>
    <dbReference type="NCBI Taxonomy" id="1227546"/>
    <lineage>
        <taxon>Bacteria</taxon>
        <taxon>Pseudomonadati</taxon>
        <taxon>Bacteroidota</taxon>
        <taxon>Saprospiria</taxon>
        <taxon>Saprospirales</taxon>
        <taxon>Saprospiraceae</taxon>
        <taxon>Membranihabitans</taxon>
    </lineage>
</organism>
<protein>
    <submittedName>
        <fullName evidence="1">Uncharacterized protein</fullName>
    </submittedName>
</protein>
<dbReference type="Proteomes" id="UP000753961">
    <property type="component" value="Unassembled WGS sequence"/>
</dbReference>
<evidence type="ECO:0000313" key="2">
    <source>
        <dbReference type="Proteomes" id="UP000753961"/>
    </source>
</evidence>
<dbReference type="AlphaFoldDB" id="A0A953L9G8"/>
<name>A0A953L9G8_9BACT</name>
<dbReference type="EMBL" id="JAHVHU010000002">
    <property type="protein sequence ID" value="MBY5956636.1"/>
    <property type="molecule type" value="Genomic_DNA"/>
</dbReference>
<keyword evidence="2" id="KW-1185">Reference proteome</keyword>
<gene>
    <name evidence="1" type="ORF">KUV50_00720</name>
</gene>